<reference evidence="3" key="1">
    <citation type="journal article" date="2018" name="Nat. Microbiol.">
        <title>Leveraging single-cell genomics to expand the fungal tree of life.</title>
        <authorList>
            <person name="Ahrendt S.R."/>
            <person name="Quandt C.A."/>
            <person name="Ciobanu D."/>
            <person name="Clum A."/>
            <person name="Salamov A."/>
            <person name="Andreopoulos B."/>
            <person name="Cheng J.F."/>
            <person name="Woyke T."/>
            <person name="Pelin A."/>
            <person name="Henrissat B."/>
            <person name="Reynolds N.K."/>
            <person name="Benny G.L."/>
            <person name="Smith M.E."/>
            <person name="James T.Y."/>
            <person name="Grigoriev I.V."/>
        </authorList>
    </citation>
    <scope>NUCLEOTIDE SEQUENCE [LARGE SCALE GENOMIC DNA]</scope>
    <source>
        <strain evidence="3">ATCC 52028</strain>
    </source>
</reference>
<sequence length="128" mass="13743">MSSDVMSSRHVDGCAPSYRRGAVSPRSTQARSDARARNTVHRVVFDGLHAPVDADADAFTQADVDADTHVEAEAEAEAEAAGDVRRVSSMPERVSDGWSRDDRLQRPVTAPAFPRIAAAMQRPIPACG</sequence>
<name>A0A4P9WXP7_9FUNG</name>
<feature type="region of interest" description="Disordered" evidence="1">
    <location>
        <begin position="75"/>
        <end position="106"/>
    </location>
</feature>
<evidence type="ECO:0000313" key="3">
    <source>
        <dbReference type="Proteomes" id="UP000268535"/>
    </source>
</evidence>
<evidence type="ECO:0000256" key="1">
    <source>
        <dbReference type="SAM" id="MobiDB-lite"/>
    </source>
</evidence>
<dbReference type="EMBL" id="ML010179">
    <property type="protein sequence ID" value="RKO96240.1"/>
    <property type="molecule type" value="Genomic_DNA"/>
</dbReference>
<gene>
    <name evidence="2" type="ORF">CAUPRSCDRAFT_12067</name>
</gene>
<organism evidence="2 3">
    <name type="scientific">Caulochytrium protostelioides</name>
    <dbReference type="NCBI Taxonomy" id="1555241"/>
    <lineage>
        <taxon>Eukaryota</taxon>
        <taxon>Fungi</taxon>
        <taxon>Fungi incertae sedis</taxon>
        <taxon>Chytridiomycota</taxon>
        <taxon>Chytridiomycota incertae sedis</taxon>
        <taxon>Chytridiomycetes</taxon>
        <taxon>Caulochytriales</taxon>
        <taxon>Caulochytriaceae</taxon>
        <taxon>Caulochytrium</taxon>
    </lineage>
</organism>
<dbReference type="AlphaFoldDB" id="A0A4P9WXP7"/>
<accession>A0A4P9WXP7</accession>
<evidence type="ECO:0000313" key="2">
    <source>
        <dbReference type="EMBL" id="RKO96240.1"/>
    </source>
</evidence>
<feature type="region of interest" description="Disordered" evidence="1">
    <location>
        <begin position="1"/>
        <end position="35"/>
    </location>
</feature>
<feature type="compositionally biased region" description="Basic and acidic residues" evidence="1">
    <location>
        <begin position="93"/>
        <end position="105"/>
    </location>
</feature>
<dbReference type="Proteomes" id="UP000268535">
    <property type="component" value="Unassembled WGS sequence"/>
</dbReference>
<protein>
    <submittedName>
        <fullName evidence="2">Uncharacterized protein</fullName>
    </submittedName>
</protein>
<proteinExistence type="predicted"/>